<gene>
    <name evidence="3" type="ORF">BKA12_002488</name>
</gene>
<dbReference type="SUPFAM" id="SSF51261">
    <property type="entry name" value="Duplicated hybrid motif"/>
    <property type="match status" value="1"/>
</dbReference>
<evidence type="ECO:0000313" key="4">
    <source>
        <dbReference type="Proteomes" id="UP000523863"/>
    </source>
</evidence>
<accession>A0A7W8YD80</accession>
<dbReference type="SUPFAM" id="SSF53955">
    <property type="entry name" value="Lysozyme-like"/>
    <property type="match status" value="1"/>
</dbReference>
<keyword evidence="4" id="KW-1185">Reference proteome</keyword>
<dbReference type="CDD" id="cd12797">
    <property type="entry name" value="M23_peptidase"/>
    <property type="match status" value="1"/>
</dbReference>
<dbReference type="Gene3D" id="2.70.70.10">
    <property type="entry name" value="Glucose Permease (Domain IIA)"/>
    <property type="match status" value="1"/>
</dbReference>
<sequence>MESNTLTKTAIGSFAALVLLVLTPILVLTSGTDANGQPLNGCSPASQARPGIPEQYRNAITAAAQTSGLPAELLAAQIKAESNWNPTATSPVGARGLAQFMPDTWAQYGNGKDILDGNAAIDAQGRYMKDLLEAVSSIATSDKERIDLALAAYNAGIGNVQQAGGIPPFPETVAYVKRINASAQLDYSANCTPLGGSTIGELGSGQWTHPLPGSQLTSTFGFRGCIGGLSCLGDIANHRGIDFSTGGGGTVVAPADMRITVAEAGQGWKTGYGTYIIARETEQPGLIFEFHHCVHGSLKVAPGDTVAVGTPLCVEGNTGNSAGAHLHFQIGDPKSSDTEPTRLNAVDPLPILRQKGVLQ</sequence>
<dbReference type="Pfam" id="PF01464">
    <property type="entry name" value="SLT"/>
    <property type="match status" value="1"/>
</dbReference>
<dbReference type="CDD" id="cd00254">
    <property type="entry name" value="LT-like"/>
    <property type="match status" value="1"/>
</dbReference>
<dbReference type="InterPro" id="IPR011055">
    <property type="entry name" value="Dup_hybrid_motif"/>
</dbReference>
<feature type="domain" description="Transglycosylase SLT" evidence="1">
    <location>
        <begin position="59"/>
        <end position="164"/>
    </location>
</feature>
<dbReference type="PANTHER" id="PTHR37423:SF2">
    <property type="entry name" value="MEMBRANE-BOUND LYTIC MUREIN TRANSGLYCOSYLASE C"/>
    <property type="match status" value="1"/>
</dbReference>
<evidence type="ECO:0000259" key="1">
    <source>
        <dbReference type="Pfam" id="PF01464"/>
    </source>
</evidence>
<evidence type="ECO:0000313" key="3">
    <source>
        <dbReference type="EMBL" id="MBB5599349.1"/>
    </source>
</evidence>
<dbReference type="EMBL" id="JACHBL010000002">
    <property type="protein sequence ID" value="MBB5599349.1"/>
    <property type="molecule type" value="Genomic_DNA"/>
</dbReference>
<proteinExistence type="predicted"/>
<dbReference type="Pfam" id="PF01551">
    <property type="entry name" value="Peptidase_M23"/>
    <property type="match status" value="1"/>
</dbReference>
<dbReference type="InterPro" id="IPR008258">
    <property type="entry name" value="Transglycosylase_SLT_dom_1"/>
</dbReference>
<keyword evidence="3" id="KW-0378">Hydrolase</keyword>
<name>A0A7W8YD80_9MICC</name>
<comment type="caution">
    <text evidence="3">The sequence shown here is derived from an EMBL/GenBank/DDBJ whole genome shotgun (WGS) entry which is preliminary data.</text>
</comment>
<dbReference type="AlphaFoldDB" id="A0A7W8YD80"/>
<feature type="domain" description="M23ase beta-sheet core" evidence="2">
    <location>
        <begin position="237"/>
        <end position="331"/>
    </location>
</feature>
<dbReference type="Gene3D" id="1.10.530.10">
    <property type="match status" value="1"/>
</dbReference>
<organism evidence="3 4">
    <name type="scientific">Neomicrococcus lactis</name>
    <dbReference type="NCBI Taxonomy" id="732241"/>
    <lineage>
        <taxon>Bacteria</taxon>
        <taxon>Bacillati</taxon>
        <taxon>Actinomycetota</taxon>
        <taxon>Actinomycetes</taxon>
        <taxon>Micrococcales</taxon>
        <taxon>Micrococcaceae</taxon>
        <taxon>Neomicrococcus</taxon>
    </lineage>
</organism>
<dbReference type="Proteomes" id="UP000523863">
    <property type="component" value="Unassembled WGS sequence"/>
</dbReference>
<evidence type="ECO:0000259" key="2">
    <source>
        <dbReference type="Pfam" id="PF01551"/>
    </source>
</evidence>
<dbReference type="GO" id="GO:0016787">
    <property type="term" value="F:hydrolase activity"/>
    <property type="evidence" value="ECO:0007669"/>
    <property type="project" value="UniProtKB-KW"/>
</dbReference>
<reference evidence="3 4" key="1">
    <citation type="submission" date="2020-08" db="EMBL/GenBank/DDBJ databases">
        <title>Sequencing the genomes of 1000 actinobacteria strains.</title>
        <authorList>
            <person name="Klenk H.-P."/>
        </authorList>
    </citation>
    <scope>NUCLEOTIDE SEQUENCE [LARGE SCALE GENOMIC DNA]</scope>
    <source>
        <strain evidence="3 4">DSM 23694</strain>
    </source>
</reference>
<protein>
    <submittedName>
        <fullName evidence="3">Murein DD-endopeptidase MepM/ murein hydrolase activator NlpD</fullName>
    </submittedName>
</protein>
<dbReference type="InterPro" id="IPR023346">
    <property type="entry name" value="Lysozyme-like_dom_sf"/>
</dbReference>
<dbReference type="RefSeq" id="WP_183645174.1">
    <property type="nucleotide sequence ID" value="NZ_JACHBL010000002.1"/>
</dbReference>
<dbReference type="InterPro" id="IPR016047">
    <property type="entry name" value="M23ase_b-sheet_dom"/>
</dbReference>
<dbReference type="PANTHER" id="PTHR37423">
    <property type="entry name" value="SOLUBLE LYTIC MUREIN TRANSGLYCOSYLASE-RELATED"/>
    <property type="match status" value="1"/>
</dbReference>